<reference evidence="1" key="1">
    <citation type="submission" date="2020-04" db="EMBL/GenBank/DDBJ databases">
        <authorList>
            <person name="Chiriac C."/>
            <person name="Salcher M."/>
            <person name="Ghai R."/>
            <person name="Kavagutti S V."/>
        </authorList>
    </citation>
    <scope>NUCLEOTIDE SEQUENCE</scope>
</reference>
<organism evidence="1">
    <name type="scientific">uncultured Caudovirales phage</name>
    <dbReference type="NCBI Taxonomy" id="2100421"/>
    <lineage>
        <taxon>Viruses</taxon>
        <taxon>Duplodnaviria</taxon>
        <taxon>Heunggongvirae</taxon>
        <taxon>Uroviricota</taxon>
        <taxon>Caudoviricetes</taxon>
        <taxon>Peduoviridae</taxon>
        <taxon>Maltschvirus</taxon>
        <taxon>Maltschvirus maltsch</taxon>
    </lineage>
</organism>
<accession>A0A6J5LE29</accession>
<sequence length="54" mass="6343">MAKQKAWVNQKVWINCHTTPVTVDGRVFIVRTDIINKYGMEKVVEHIRQVGFEE</sequence>
<gene>
    <name evidence="1" type="ORF">UFOVP116_169</name>
</gene>
<proteinExistence type="predicted"/>
<evidence type="ECO:0000313" key="1">
    <source>
        <dbReference type="EMBL" id="CAB4129899.1"/>
    </source>
</evidence>
<protein>
    <submittedName>
        <fullName evidence="1">Uncharacterized protein</fullName>
    </submittedName>
</protein>
<name>A0A6J5LE29_9CAUD</name>
<dbReference type="EMBL" id="LR796237">
    <property type="protein sequence ID" value="CAB4129899.1"/>
    <property type="molecule type" value="Genomic_DNA"/>
</dbReference>